<name>A0A4Q9MPE1_9APHY</name>
<dbReference type="Proteomes" id="UP000292957">
    <property type="component" value="Unassembled WGS sequence"/>
</dbReference>
<feature type="compositionally biased region" description="Gly residues" evidence="7">
    <location>
        <begin position="300"/>
        <end position="311"/>
    </location>
</feature>
<feature type="compositionally biased region" description="Low complexity" evidence="7">
    <location>
        <begin position="367"/>
        <end position="384"/>
    </location>
</feature>
<evidence type="ECO:0000256" key="3">
    <source>
        <dbReference type="ARBA" id="ARBA00023163"/>
    </source>
</evidence>
<evidence type="ECO:0000256" key="2">
    <source>
        <dbReference type="ARBA" id="ARBA00022478"/>
    </source>
</evidence>
<evidence type="ECO:0000313" key="9">
    <source>
        <dbReference type="EMBL" id="TBU29620.1"/>
    </source>
</evidence>
<dbReference type="PANTHER" id="PTHR11800:SF2">
    <property type="entry name" value="DNA-DIRECTED RNA POLYMERASE II SUBUNIT RPB3"/>
    <property type="match status" value="1"/>
</dbReference>
<dbReference type="AlphaFoldDB" id="A0A4Q9MPE1"/>
<dbReference type="InterPro" id="IPR036603">
    <property type="entry name" value="RBP11-like"/>
</dbReference>
<dbReference type="SUPFAM" id="SSF56553">
    <property type="entry name" value="Insert subdomain of RNA polymerase alpha subunit"/>
    <property type="match status" value="1"/>
</dbReference>
<dbReference type="Pfam" id="PF01000">
    <property type="entry name" value="RNA_pol_A_bac"/>
    <property type="match status" value="1"/>
</dbReference>
<keyword evidence="3" id="KW-0804">Transcription</keyword>
<dbReference type="GO" id="GO:0005665">
    <property type="term" value="C:RNA polymerase II, core complex"/>
    <property type="evidence" value="ECO:0007669"/>
    <property type="project" value="TreeGrafter"/>
</dbReference>
<accession>A0A4Q9MPE1</accession>
<sequence length="410" mass="43617">MQSSDAEPIVRIRDLKKNSVNFVLENVDLSFANSFRRVMIADIPTVAIDMVEIETNTTVLPDEFIAHRLGMIPLVSTMCDEAMRYTRDCTCEVRCQYCAIELQLNVACHEANTTMHITSNMLEVVPTNKPGSYGSYDTDDGGEELAKRVENFGHPIGKDDPDVPPILICKIRMGQELRVRCIAKKGIAKEHAKWSPCSAVAFEYDPHNKLRHTSYWYEYDARAEWPLSENAKEEDPPRDDVPFDYNAKPTKFYMEVETDGSLGAQEVVHKGLQELQTKLANLILGLKPEPPENDAFQSGAGAGGGALGGQPNGAHDSSQLGGWGMPPPMASGGSAWSPPRAAGGAAGGAWGSSPARTGGGGGGGWGSPAAAPWGAPAGGSAASGSSGGWGSPAAQGWGSPTQQTNGWNVG</sequence>
<evidence type="ECO:0000256" key="7">
    <source>
        <dbReference type="SAM" id="MobiDB-lite"/>
    </source>
</evidence>
<gene>
    <name evidence="9" type="ORF">BD311DRAFT_787798</name>
</gene>
<evidence type="ECO:0000256" key="6">
    <source>
        <dbReference type="ARBA" id="ARBA00072506"/>
    </source>
</evidence>
<keyword evidence="4" id="KW-0539">Nucleus</keyword>
<dbReference type="FunFam" id="2.170.120.12:FF:000002">
    <property type="entry name" value="DNA-directed RNA polymerase II subunit RPB3"/>
    <property type="match status" value="1"/>
</dbReference>
<dbReference type="Gene3D" id="3.30.1360.10">
    <property type="entry name" value="RNA polymerase, RBP11-like subunit"/>
    <property type="match status" value="1"/>
</dbReference>
<dbReference type="GO" id="GO:0003899">
    <property type="term" value="F:DNA-directed RNA polymerase activity"/>
    <property type="evidence" value="ECO:0007669"/>
    <property type="project" value="InterPro"/>
</dbReference>
<dbReference type="GO" id="GO:0006366">
    <property type="term" value="P:transcription by RNA polymerase II"/>
    <property type="evidence" value="ECO:0007669"/>
    <property type="project" value="TreeGrafter"/>
</dbReference>
<comment type="similarity">
    <text evidence="5">Belongs to the archaeal Rpo3/eukaryotic RPB3 RNA polymerase subunit family.</text>
</comment>
<dbReference type="InterPro" id="IPR050518">
    <property type="entry name" value="Rpo3/RPB3_RNA_Pol_subunit"/>
</dbReference>
<feature type="region of interest" description="Disordered" evidence="7">
    <location>
        <begin position="290"/>
        <end position="410"/>
    </location>
</feature>
<dbReference type="InterPro" id="IPR001514">
    <property type="entry name" value="DNA-dir_RNA_pol_30-40kDasu_CS"/>
</dbReference>
<dbReference type="SMART" id="SM00662">
    <property type="entry name" value="RPOLD"/>
    <property type="match status" value="1"/>
</dbReference>
<dbReference type="CDD" id="cd07031">
    <property type="entry name" value="RNAP_II_RPB3"/>
    <property type="match status" value="1"/>
</dbReference>
<dbReference type="HAMAP" id="MF_00320">
    <property type="entry name" value="RNApol_arch_Rpo3"/>
    <property type="match status" value="1"/>
</dbReference>
<evidence type="ECO:0000259" key="8">
    <source>
        <dbReference type="SMART" id="SM00662"/>
    </source>
</evidence>
<dbReference type="InterPro" id="IPR022842">
    <property type="entry name" value="RNAP_Rpo3/Rpb3/RPAC1"/>
</dbReference>
<dbReference type="GO" id="GO:0003677">
    <property type="term" value="F:DNA binding"/>
    <property type="evidence" value="ECO:0007669"/>
    <property type="project" value="InterPro"/>
</dbReference>
<dbReference type="Pfam" id="PF01193">
    <property type="entry name" value="RNA_pol_L"/>
    <property type="match status" value="1"/>
</dbReference>
<feature type="compositionally biased region" description="Gly residues" evidence="7">
    <location>
        <begin position="357"/>
        <end position="366"/>
    </location>
</feature>
<evidence type="ECO:0000256" key="1">
    <source>
        <dbReference type="ARBA" id="ARBA00004123"/>
    </source>
</evidence>
<dbReference type="PANTHER" id="PTHR11800">
    <property type="entry name" value="DNA-DIRECTED RNA POLYMERASE"/>
    <property type="match status" value="1"/>
</dbReference>
<dbReference type="Gene3D" id="2.170.120.12">
    <property type="entry name" value="DNA-directed RNA polymerase, insert domain"/>
    <property type="match status" value="1"/>
</dbReference>
<evidence type="ECO:0000256" key="4">
    <source>
        <dbReference type="ARBA" id="ARBA00023242"/>
    </source>
</evidence>
<dbReference type="InterPro" id="IPR011262">
    <property type="entry name" value="DNA-dir_RNA_pol_insert"/>
</dbReference>
<dbReference type="InterPro" id="IPR036643">
    <property type="entry name" value="RNApol_insert_sf"/>
</dbReference>
<reference evidence="9" key="1">
    <citation type="submission" date="2019-01" db="EMBL/GenBank/DDBJ databases">
        <title>Draft genome sequences of three monokaryotic isolates of the white-rot basidiomycete fungus Dichomitus squalens.</title>
        <authorList>
            <consortium name="DOE Joint Genome Institute"/>
            <person name="Lopez S.C."/>
            <person name="Andreopoulos B."/>
            <person name="Pangilinan J."/>
            <person name="Lipzen A."/>
            <person name="Riley R."/>
            <person name="Ahrendt S."/>
            <person name="Ng V."/>
            <person name="Barry K."/>
            <person name="Daum C."/>
            <person name="Grigoriev I.V."/>
            <person name="Hilden K.S."/>
            <person name="Makela M.R."/>
            <person name="de Vries R.P."/>
        </authorList>
    </citation>
    <scope>NUCLEOTIDE SEQUENCE [LARGE SCALE GENOMIC DNA]</scope>
    <source>
        <strain evidence="9">OM18370.1</strain>
    </source>
</reference>
<dbReference type="OrthoDB" id="270173at2759"/>
<proteinExistence type="inferred from homology"/>
<protein>
    <recommendedName>
        <fullName evidence="6">DNA-directed RNA polymerase II subunit RPB3</fullName>
    </recommendedName>
</protein>
<organism evidence="9">
    <name type="scientific">Dichomitus squalens</name>
    <dbReference type="NCBI Taxonomy" id="114155"/>
    <lineage>
        <taxon>Eukaryota</taxon>
        <taxon>Fungi</taxon>
        <taxon>Dikarya</taxon>
        <taxon>Basidiomycota</taxon>
        <taxon>Agaricomycotina</taxon>
        <taxon>Agaricomycetes</taxon>
        <taxon>Polyporales</taxon>
        <taxon>Polyporaceae</taxon>
        <taxon>Dichomitus</taxon>
    </lineage>
</organism>
<feature type="compositionally biased region" description="Polar residues" evidence="7">
    <location>
        <begin position="400"/>
        <end position="410"/>
    </location>
</feature>
<dbReference type="EMBL" id="ML143412">
    <property type="protein sequence ID" value="TBU29620.1"/>
    <property type="molecule type" value="Genomic_DNA"/>
</dbReference>
<feature type="domain" description="DNA-directed RNA polymerase RpoA/D/Rpb3-type" evidence="8">
    <location>
        <begin position="19"/>
        <end position="285"/>
    </location>
</feature>
<comment type="subcellular location">
    <subcellularLocation>
        <location evidence="1">Nucleus</location>
    </subcellularLocation>
</comment>
<dbReference type="GO" id="GO:0046983">
    <property type="term" value="F:protein dimerization activity"/>
    <property type="evidence" value="ECO:0007669"/>
    <property type="project" value="InterPro"/>
</dbReference>
<keyword evidence="2" id="KW-0240">DNA-directed RNA polymerase</keyword>
<evidence type="ECO:0000256" key="5">
    <source>
        <dbReference type="ARBA" id="ARBA00025804"/>
    </source>
</evidence>
<feature type="compositionally biased region" description="Low complexity" evidence="7">
    <location>
        <begin position="330"/>
        <end position="343"/>
    </location>
</feature>
<dbReference type="PROSITE" id="PS00446">
    <property type="entry name" value="RNA_POL_D_30KD"/>
    <property type="match status" value="1"/>
</dbReference>
<dbReference type="InterPro" id="IPR011263">
    <property type="entry name" value="DNA-dir_RNA_pol_RpoA/D/Rpb3"/>
</dbReference>
<dbReference type="SUPFAM" id="SSF55257">
    <property type="entry name" value="RBP11-like subunits of RNA polymerase"/>
    <property type="match status" value="1"/>
</dbReference>